<gene>
    <name evidence="2" type="ORF">RCOM_2118090</name>
</gene>
<accession>B9TM66</accession>
<reference evidence="3" key="1">
    <citation type="journal article" date="2010" name="Nat. Biotechnol.">
        <title>Draft genome sequence of the oilseed species Ricinus communis.</title>
        <authorList>
            <person name="Chan A.P."/>
            <person name="Crabtree J."/>
            <person name="Zhao Q."/>
            <person name="Lorenzi H."/>
            <person name="Orvis J."/>
            <person name="Puiu D."/>
            <person name="Melake-Berhan A."/>
            <person name="Jones K.M."/>
            <person name="Redman J."/>
            <person name="Chen G."/>
            <person name="Cahoon E.B."/>
            <person name="Gedil M."/>
            <person name="Stanke M."/>
            <person name="Haas B.J."/>
            <person name="Wortman J.R."/>
            <person name="Fraser-Liggett C.M."/>
            <person name="Ravel J."/>
            <person name="Rabinowicz P.D."/>
        </authorList>
    </citation>
    <scope>NUCLEOTIDE SEQUENCE [LARGE SCALE GENOMIC DNA]</scope>
    <source>
        <strain evidence="3">cv. Hale</strain>
    </source>
</reference>
<dbReference type="InParanoid" id="B9TM66"/>
<feature type="compositionally biased region" description="Low complexity" evidence="1">
    <location>
        <begin position="114"/>
        <end position="129"/>
    </location>
</feature>
<feature type="compositionally biased region" description="Basic residues" evidence="1">
    <location>
        <begin position="148"/>
        <end position="160"/>
    </location>
</feature>
<feature type="compositionally biased region" description="Basic and acidic residues" evidence="1">
    <location>
        <begin position="175"/>
        <end position="187"/>
    </location>
</feature>
<feature type="compositionally biased region" description="Low complexity" evidence="1">
    <location>
        <begin position="47"/>
        <end position="59"/>
    </location>
</feature>
<feature type="region of interest" description="Disordered" evidence="1">
    <location>
        <begin position="1"/>
        <end position="207"/>
    </location>
</feature>
<feature type="compositionally biased region" description="Basic and acidic residues" evidence="1">
    <location>
        <begin position="60"/>
        <end position="91"/>
    </location>
</feature>
<feature type="compositionally biased region" description="Low complexity" evidence="1">
    <location>
        <begin position="13"/>
        <end position="27"/>
    </location>
</feature>
<dbReference type="Proteomes" id="UP000008311">
    <property type="component" value="Unassembled WGS sequence"/>
</dbReference>
<evidence type="ECO:0000313" key="2">
    <source>
        <dbReference type="EMBL" id="EEF23047.1"/>
    </source>
</evidence>
<dbReference type="EMBL" id="EQ988284">
    <property type="protein sequence ID" value="EEF23047.1"/>
    <property type="molecule type" value="Genomic_DNA"/>
</dbReference>
<evidence type="ECO:0000313" key="3">
    <source>
        <dbReference type="Proteomes" id="UP000008311"/>
    </source>
</evidence>
<feature type="non-terminal residue" evidence="2">
    <location>
        <position position="1"/>
    </location>
</feature>
<protein>
    <submittedName>
        <fullName evidence="2">Uncharacterized protein</fullName>
    </submittedName>
</protein>
<feature type="compositionally biased region" description="Basic and acidic residues" evidence="1">
    <location>
        <begin position="130"/>
        <end position="140"/>
    </location>
</feature>
<keyword evidence="3" id="KW-1185">Reference proteome</keyword>
<proteinExistence type="predicted"/>
<feature type="compositionally biased region" description="Basic and acidic residues" evidence="1">
    <location>
        <begin position="36"/>
        <end position="46"/>
    </location>
</feature>
<name>B9TM66_RICCO</name>
<organism evidence="2 3">
    <name type="scientific">Ricinus communis</name>
    <name type="common">Castor bean</name>
    <dbReference type="NCBI Taxonomy" id="3988"/>
    <lineage>
        <taxon>Eukaryota</taxon>
        <taxon>Viridiplantae</taxon>
        <taxon>Streptophyta</taxon>
        <taxon>Embryophyta</taxon>
        <taxon>Tracheophyta</taxon>
        <taxon>Spermatophyta</taxon>
        <taxon>Magnoliopsida</taxon>
        <taxon>eudicotyledons</taxon>
        <taxon>Gunneridae</taxon>
        <taxon>Pentapetalae</taxon>
        <taxon>rosids</taxon>
        <taxon>fabids</taxon>
        <taxon>Malpighiales</taxon>
        <taxon>Euphorbiaceae</taxon>
        <taxon>Acalyphoideae</taxon>
        <taxon>Acalypheae</taxon>
        <taxon>Ricinus</taxon>
    </lineage>
</organism>
<evidence type="ECO:0000256" key="1">
    <source>
        <dbReference type="SAM" id="MobiDB-lite"/>
    </source>
</evidence>
<sequence>CFAFGPDHPGPEPGAAGFAPGTGPARPGRGEPGGRGPRDGGARDRPGAVAGAGPRQAVRAADRTASGDRGRPFPRERPDDGRRMRGRRDPAAPRNRRRRTGRGSAGRGRRHGDAPAAAAGRAARTGAADAPRRAGAERPHAVRPGVARMRRAASGRRGLWHRGDRDEALLFGADGQERAVRPDDPLRSEQPGARRGLCPARRRDLVF</sequence>
<dbReference type="AlphaFoldDB" id="B9TM66"/>